<organism evidence="1 2">
    <name type="scientific">Necator americanus</name>
    <name type="common">Human hookworm</name>
    <dbReference type="NCBI Taxonomy" id="51031"/>
    <lineage>
        <taxon>Eukaryota</taxon>
        <taxon>Metazoa</taxon>
        <taxon>Ecdysozoa</taxon>
        <taxon>Nematoda</taxon>
        <taxon>Chromadorea</taxon>
        <taxon>Rhabditida</taxon>
        <taxon>Rhabditina</taxon>
        <taxon>Rhabditomorpha</taxon>
        <taxon>Strongyloidea</taxon>
        <taxon>Ancylostomatidae</taxon>
        <taxon>Bunostominae</taxon>
        <taxon>Necator</taxon>
    </lineage>
</organism>
<dbReference type="EMBL" id="JAVFWL010000005">
    <property type="protein sequence ID" value="KAK6758146.1"/>
    <property type="molecule type" value="Genomic_DNA"/>
</dbReference>
<protein>
    <submittedName>
        <fullName evidence="1">Uncharacterized protein</fullName>
    </submittedName>
</protein>
<dbReference type="Proteomes" id="UP001303046">
    <property type="component" value="Unassembled WGS sequence"/>
</dbReference>
<evidence type="ECO:0000313" key="1">
    <source>
        <dbReference type="EMBL" id="KAK6758146.1"/>
    </source>
</evidence>
<name>A0ABR1E802_NECAM</name>
<proteinExistence type="predicted"/>
<keyword evidence="2" id="KW-1185">Reference proteome</keyword>
<reference evidence="1 2" key="1">
    <citation type="submission" date="2023-08" db="EMBL/GenBank/DDBJ databases">
        <title>A Necator americanus chromosomal reference genome.</title>
        <authorList>
            <person name="Ilik V."/>
            <person name="Petrzelkova K.J."/>
            <person name="Pardy F."/>
            <person name="Fuh T."/>
            <person name="Niatou-Singa F.S."/>
            <person name="Gouil Q."/>
            <person name="Baker L."/>
            <person name="Ritchie M.E."/>
            <person name="Jex A.R."/>
            <person name="Gazzola D."/>
            <person name="Li H."/>
            <person name="Toshio Fujiwara R."/>
            <person name="Zhan B."/>
            <person name="Aroian R.V."/>
            <person name="Pafco B."/>
            <person name="Schwarz E.M."/>
        </authorList>
    </citation>
    <scope>NUCLEOTIDE SEQUENCE [LARGE SCALE GENOMIC DNA]</scope>
    <source>
        <strain evidence="1 2">Aroian</strain>
        <tissue evidence="1">Whole animal</tissue>
    </source>
</reference>
<accession>A0ABR1E802</accession>
<gene>
    <name evidence="1" type="primary">Necator_chrV.g20561</name>
    <name evidence="1" type="ORF">RB195_015768</name>
</gene>
<sequence>MRNYMFLALVLRRSADDDLIFLELVRYSGPEVLLKAGSAMYGISRLQDLGLAPLGASSSAILNIKLSVPPVGPDQEEKAFCHACYGICEKTCFEQILLYVLADDLEKAEPLFKCVQLENLGLLLVLRKRLCTIPKS</sequence>
<comment type="caution">
    <text evidence="1">The sequence shown here is derived from an EMBL/GenBank/DDBJ whole genome shotgun (WGS) entry which is preliminary data.</text>
</comment>
<evidence type="ECO:0000313" key="2">
    <source>
        <dbReference type="Proteomes" id="UP001303046"/>
    </source>
</evidence>